<accession>A0AAC9XYC7</accession>
<proteinExistence type="predicted"/>
<organism evidence="1 2">
    <name type="scientific">Pseudoalteromonas nigrifaciens</name>
    <dbReference type="NCBI Taxonomy" id="28109"/>
    <lineage>
        <taxon>Bacteria</taxon>
        <taxon>Pseudomonadati</taxon>
        <taxon>Pseudomonadota</taxon>
        <taxon>Gammaproteobacteria</taxon>
        <taxon>Alteromonadales</taxon>
        <taxon>Pseudoalteromonadaceae</taxon>
        <taxon>Pseudoalteromonas</taxon>
    </lineage>
</organism>
<keyword evidence="2" id="KW-1185">Reference proteome</keyword>
<gene>
    <name evidence="1" type="ORF">PNIG_a3374</name>
</gene>
<reference evidence="1 2" key="1">
    <citation type="submission" date="2015-03" db="EMBL/GenBank/DDBJ databases">
        <authorList>
            <person name="Xie B.-B."/>
            <person name="Rong J.-C."/>
            <person name="Qin Q.-L."/>
            <person name="Zhang Y.-Z."/>
        </authorList>
    </citation>
    <scope>NUCLEOTIDE SEQUENCE [LARGE SCALE GENOMIC DNA]</scope>
    <source>
        <strain evidence="1 2">KMM 661</strain>
    </source>
</reference>
<name>A0AAC9XYC7_9GAMM</name>
<protein>
    <submittedName>
        <fullName evidence="1">Uncharacterized protein</fullName>
    </submittedName>
</protein>
<dbReference type="AlphaFoldDB" id="A0AAC9XYC7"/>
<dbReference type="Proteomes" id="UP000198329">
    <property type="component" value="Chromosome I"/>
</dbReference>
<sequence>MFNDFPPPKIDHLINESGISTKVHIEVEMSVILANRSGKWEIVWFNNGKLLPIK</sequence>
<evidence type="ECO:0000313" key="1">
    <source>
        <dbReference type="EMBL" id="ASM55276.1"/>
    </source>
</evidence>
<dbReference type="KEGG" id="png:PNIG_a3374"/>
<dbReference type="EMBL" id="CP011036">
    <property type="protein sequence ID" value="ASM55276.1"/>
    <property type="molecule type" value="Genomic_DNA"/>
</dbReference>
<evidence type="ECO:0000313" key="2">
    <source>
        <dbReference type="Proteomes" id="UP000198329"/>
    </source>
</evidence>